<organism evidence="2 3">
    <name type="scientific">Hevea brasiliensis</name>
    <name type="common">Para rubber tree</name>
    <name type="synonym">Siphonia brasiliensis</name>
    <dbReference type="NCBI Taxonomy" id="3981"/>
    <lineage>
        <taxon>Eukaryota</taxon>
        <taxon>Viridiplantae</taxon>
        <taxon>Streptophyta</taxon>
        <taxon>Embryophyta</taxon>
        <taxon>Tracheophyta</taxon>
        <taxon>Spermatophyta</taxon>
        <taxon>Magnoliopsida</taxon>
        <taxon>eudicotyledons</taxon>
        <taxon>Gunneridae</taxon>
        <taxon>Pentapetalae</taxon>
        <taxon>rosids</taxon>
        <taxon>fabids</taxon>
        <taxon>Malpighiales</taxon>
        <taxon>Euphorbiaceae</taxon>
        <taxon>Crotonoideae</taxon>
        <taxon>Micrandreae</taxon>
        <taxon>Hevea</taxon>
    </lineage>
</organism>
<dbReference type="PANTHER" id="PTHR16083:SF83">
    <property type="entry name" value="LEUCINE-RICH REPEAT-CONTAINING PROTEIN 40"/>
    <property type="match status" value="1"/>
</dbReference>
<keyword evidence="3" id="KW-1185">Reference proteome</keyword>
<dbReference type="EMBL" id="JAAGAX010000003">
    <property type="protein sequence ID" value="KAF2319821.1"/>
    <property type="molecule type" value="Genomic_DNA"/>
</dbReference>
<comment type="caution">
    <text evidence="2">The sequence shown here is derived from an EMBL/GenBank/DDBJ whole genome shotgun (WGS) entry which is preliminary data.</text>
</comment>
<dbReference type="PANTHER" id="PTHR16083">
    <property type="entry name" value="LEUCINE RICH REPEAT CONTAINING PROTEIN"/>
    <property type="match status" value="1"/>
</dbReference>
<dbReference type="SUPFAM" id="SSF52058">
    <property type="entry name" value="L domain-like"/>
    <property type="match status" value="1"/>
</dbReference>
<dbReference type="Gene3D" id="3.80.10.10">
    <property type="entry name" value="Ribonuclease Inhibitor"/>
    <property type="match status" value="2"/>
</dbReference>
<dbReference type="AlphaFoldDB" id="A0A6A6N161"/>
<reference evidence="2 3" key="1">
    <citation type="journal article" date="2020" name="Mol. Plant">
        <title>The Chromosome-Based Rubber Tree Genome Provides New Insights into Spurge Genome Evolution and Rubber Biosynthesis.</title>
        <authorList>
            <person name="Liu J."/>
            <person name="Shi C."/>
            <person name="Shi C.C."/>
            <person name="Li W."/>
            <person name="Zhang Q.J."/>
            <person name="Zhang Y."/>
            <person name="Li K."/>
            <person name="Lu H.F."/>
            <person name="Shi C."/>
            <person name="Zhu S.T."/>
            <person name="Xiao Z.Y."/>
            <person name="Nan H."/>
            <person name="Yue Y."/>
            <person name="Zhu X.G."/>
            <person name="Wu Y."/>
            <person name="Hong X.N."/>
            <person name="Fan G.Y."/>
            <person name="Tong Y."/>
            <person name="Zhang D."/>
            <person name="Mao C.L."/>
            <person name="Liu Y.L."/>
            <person name="Hao S.J."/>
            <person name="Liu W.Q."/>
            <person name="Lv M.Q."/>
            <person name="Zhang H.B."/>
            <person name="Liu Y."/>
            <person name="Hu-Tang G.R."/>
            <person name="Wang J.P."/>
            <person name="Wang J.H."/>
            <person name="Sun Y.H."/>
            <person name="Ni S.B."/>
            <person name="Chen W.B."/>
            <person name="Zhang X.C."/>
            <person name="Jiao Y.N."/>
            <person name="Eichler E.E."/>
            <person name="Li G.H."/>
            <person name="Liu X."/>
            <person name="Gao L.Z."/>
        </authorList>
    </citation>
    <scope>NUCLEOTIDE SEQUENCE [LARGE SCALE GENOMIC DNA]</scope>
    <source>
        <strain evidence="3">cv. GT1</strain>
        <tissue evidence="2">Leaf</tissue>
    </source>
</reference>
<evidence type="ECO:0000313" key="2">
    <source>
        <dbReference type="EMBL" id="KAF2319821.1"/>
    </source>
</evidence>
<proteinExistence type="predicted"/>
<feature type="region of interest" description="Disordered" evidence="1">
    <location>
        <begin position="303"/>
        <end position="341"/>
    </location>
</feature>
<name>A0A6A6N161_HEVBR</name>
<sequence length="341" mass="38502">MYQALENLKFLYLSDSLELTRVPELSSIPKLELLFLDGCRSLIEIPSSIGELKCLKEISLIGCEELHSIPQSICNLKFLTQVDISYCLNVTELPENIGDLELLEFLCIIASGIKTLPSSINQLKNLRDLACGECEGLALPPLTGLSRLWRIDYVTLPLGNLKILNLGGPFELTRVTDLSIFPNLVVLRLSECSGLIEIPSSIGELKCLKKVVKLCIFGDEVPQRMRYKNQIGSSLSFTLDQPNLIEHVFLWNDSFDMEDGPVAASFQFFVDRVFIKAKYRKDRDYSAIIKCGVHPMFGDDCVGRDNKKRSRSQEDEDDELSFQRLKQDEEPSHTLDKSDSE</sequence>
<evidence type="ECO:0000256" key="1">
    <source>
        <dbReference type="SAM" id="MobiDB-lite"/>
    </source>
</evidence>
<gene>
    <name evidence="2" type="ORF">GH714_019407</name>
</gene>
<dbReference type="Proteomes" id="UP000467840">
    <property type="component" value="Chromosome 10"/>
</dbReference>
<evidence type="ECO:0000313" key="3">
    <source>
        <dbReference type="Proteomes" id="UP000467840"/>
    </source>
</evidence>
<feature type="compositionally biased region" description="Basic and acidic residues" evidence="1">
    <location>
        <begin position="325"/>
        <end position="341"/>
    </location>
</feature>
<dbReference type="InterPro" id="IPR032675">
    <property type="entry name" value="LRR_dom_sf"/>
</dbReference>
<accession>A0A6A6N161</accession>
<protein>
    <submittedName>
        <fullName evidence="2">Uncharacterized protein</fullName>
    </submittedName>
</protein>